<dbReference type="SUPFAM" id="SSF55729">
    <property type="entry name" value="Acyl-CoA N-acyltransferases (Nat)"/>
    <property type="match status" value="1"/>
</dbReference>
<dbReference type="EMBL" id="AP012057">
    <property type="protein sequence ID" value="BAN00966.1"/>
    <property type="molecule type" value="Genomic_DNA"/>
</dbReference>
<dbReference type="Pfam" id="PF13527">
    <property type="entry name" value="Acetyltransf_9"/>
    <property type="match status" value="1"/>
</dbReference>
<dbReference type="PANTHER" id="PTHR43617">
    <property type="entry name" value="L-AMINO ACID N-ACETYLTRANSFERASE"/>
    <property type="match status" value="1"/>
</dbReference>
<dbReference type="Proteomes" id="UP000011863">
    <property type="component" value="Chromosome"/>
</dbReference>
<dbReference type="CDD" id="cd04301">
    <property type="entry name" value="NAT_SF"/>
    <property type="match status" value="1"/>
</dbReference>
<name>A0A6C7EAB1_ILUCY</name>
<feature type="domain" description="N-acetyltransferase" evidence="1">
    <location>
        <begin position="8"/>
        <end position="164"/>
    </location>
</feature>
<dbReference type="InterPro" id="IPR016181">
    <property type="entry name" value="Acyl_CoA_acyltransferase"/>
</dbReference>
<accession>A0A6C7EAB1</accession>
<evidence type="ECO:0000313" key="3">
    <source>
        <dbReference type="Proteomes" id="UP000011863"/>
    </source>
</evidence>
<gene>
    <name evidence="2" type="ORF">YM304_06520</name>
</gene>
<evidence type="ECO:0000313" key="2">
    <source>
        <dbReference type="EMBL" id="BAN00966.1"/>
    </source>
</evidence>
<keyword evidence="3" id="KW-1185">Reference proteome</keyword>
<evidence type="ECO:0000259" key="1">
    <source>
        <dbReference type="PROSITE" id="PS51186"/>
    </source>
</evidence>
<dbReference type="OrthoDB" id="9797178at2"/>
<dbReference type="GO" id="GO:0016747">
    <property type="term" value="F:acyltransferase activity, transferring groups other than amino-acyl groups"/>
    <property type="evidence" value="ECO:0007669"/>
    <property type="project" value="InterPro"/>
</dbReference>
<dbReference type="InterPro" id="IPR050276">
    <property type="entry name" value="MshD_Acetyltransferase"/>
</dbReference>
<proteinExistence type="predicted"/>
<reference evidence="2 3" key="1">
    <citation type="journal article" date="2013" name="Int. J. Syst. Evol. Microbiol.">
        <title>Ilumatobacter nonamiense sp. nov. and Ilumatobacter coccineum sp. nov., isolated from seashore sand.</title>
        <authorList>
            <person name="Matsumoto A."/>
            <person name="Kasai H."/>
            <person name="Matsuo Y."/>
            <person name="Shizuri Y."/>
            <person name="Ichikawa N."/>
            <person name="Fujita N."/>
            <person name="Omura S."/>
            <person name="Takahashi Y."/>
        </authorList>
    </citation>
    <scope>NUCLEOTIDE SEQUENCE [LARGE SCALE GENOMIC DNA]</scope>
    <source>
        <strain evidence="3">NBRC 103263 / KCTC 29153 / YM16-304</strain>
    </source>
</reference>
<dbReference type="KEGG" id="aym:YM304_06520"/>
<dbReference type="RefSeq" id="WP_015440214.1">
    <property type="nucleotide sequence ID" value="NC_020520.1"/>
</dbReference>
<dbReference type="PANTHER" id="PTHR43617:SF2">
    <property type="entry name" value="UPF0039 PROTEIN SLL0451"/>
    <property type="match status" value="1"/>
</dbReference>
<sequence length="181" mass="19676">MEEEHTPIVIRPESSDDHSVIRDVVAAAFDSDVEADLVDRIRASPEYVPDMALVAEVDGDVVGHVMVSGAVLRSAMTDRRISMLSPLSVRPDRQRAGVGSALVRAVLALADERGEPLVVVEGSPDYYRRFGFEHSASHGIEIDLPDWAPPEAEQVDLLSSFDPDDATLRGKVIYPPAFDGV</sequence>
<organism evidence="2 3">
    <name type="scientific">Ilumatobacter coccineus (strain NBRC 103263 / KCTC 29153 / YM16-304)</name>
    <dbReference type="NCBI Taxonomy" id="1313172"/>
    <lineage>
        <taxon>Bacteria</taxon>
        <taxon>Bacillati</taxon>
        <taxon>Actinomycetota</taxon>
        <taxon>Acidimicrobiia</taxon>
        <taxon>Acidimicrobiales</taxon>
        <taxon>Ilumatobacteraceae</taxon>
        <taxon>Ilumatobacter</taxon>
    </lineage>
</organism>
<dbReference type="PROSITE" id="PS51186">
    <property type="entry name" value="GNAT"/>
    <property type="match status" value="1"/>
</dbReference>
<dbReference type="AlphaFoldDB" id="A0A6C7EAB1"/>
<dbReference type="InterPro" id="IPR000182">
    <property type="entry name" value="GNAT_dom"/>
</dbReference>
<protein>
    <recommendedName>
        <fullName evidence="1">N-acetyltransferase domain-containing protein</fullName>
    </recommendedName>
</protein>
<dbReference type="Gene3D" id="3.40.630.30">
    <property type="match status" value="1"/>
</dbReference>